<feature type="domain" description="Tify" evidence="4">
    <location>
        <begin position="56"/>
        <end position="90"/>
    </location>
</feature>
<dbReference type="EnsemblPlants" id="Solyc08g036660.3.1">
    <property type="protein sequence ID" value="Solyc08g036660.3.1"/>
    <property type="gene ID" value="Solyc08g036660.3"/>
</dbReference>
<dbReference type="Gramene" id="Solyc08g036660.3.1">
    <property type="protein sequence ID" value="Solyc08g036660.3.1"/>
    <property type="gene ID" value="Solyc08g036660.3"/>
</dbReference>
<proteinExistence type="inferred from homology"/>
<accession>A0A3Q7HN62</accession>
<feature type="region of interest" description="Disordered" evidence="3">
    <location>
        <begin position="92"/>
        <end position="139"/>
    </location>
</feature>
<keyword evidence="2" id="KW-1184">Jasmonic acid signaling pathway</keyword>
<dbReference type="InterPro" id="IPR010399">
    <property type="entry name" value="Tify_dom"/>
</dbReference>
<dbReference type="PANTHER" id="PTHR33077">
    <property type="entry name" value="PROTEIN TIFY 4A-RELATED-RELATED"/>
    <property type="match status" value="1"/>
</dbReference>
<dbReference type="SMART" id="SM00979">
    <property type="entry name" value="TIFY"/>
    <property type="match status" value="1"/>
</dbReference>
<evidence type="ECO:0000256" key="1">
    <source>
        <dbReference type="ARBA" id="ARBA00008614"/>
    </source>
</evidence>
<evidence type="ECO:0000259" key="4">
    <source>
        <dbReference type="PROSITE" id="PS51320"/>
    </source>
</evidence>
<comment type="function">
    <text evidence="2">Repressor of jasmonate responses.</text>
</comment>
<protein>
    <recommendedName>
        <fullName evidence="2">Protein TIFY</fullName>
    </recommendedName>
    <alternativeName>
        <fullName evidence="2">Jasmonate ZIM domain-containing protein</fullName>
    </alternativeName>
</protein>
<reference evidence="5" key="2">
    <citation type="submission" date="2019-01" db="UniProtKB">
        <authorList>
            <consortium name="EnsemblPlants"/>
        </authorList>
    </citation>
    <scope>IDENTIFICATION</scope>
    <source>
        <strain evidence="5">cv. Heinz 1706</strain>
    </source>
</reference>
<evidence type="ECO:0000256" key="3">
    <source>
        <dbReference type="SAM" id="MobiDB-lite"/>
    </source>
</evidence>
<evidence type="ECO:0000313" key="5">
    <source>
        <dbReference type="EnsemblPlants" id="Solyc08g036660.3.1"/>
    </source>
</evidence>
<dbReference type="Pfam" id="PF09425">
    <property type="entry name" value="Jas_motif"/>
    <property type="match status" value="1"/>
</dbReference>
<feature type="compositionally biased region" description="Low complexity" evidence="3">
    <location>
        <begin position="99"/>
        <end position="111"/>
    </location>
</feature>
<reference evidence="5" key="1">
    <citation type="journal article" date="2012" name="Nature">
        <title>The tomato genome sequence provides insights into fleshy fruit evolution.</title>
        <authorList>
            <consortium name="Tomato Genome Consortium"/>
        </authorList>
    </citation>
    <scope>NUCLEOTIDE SEQUENCE [LARGE SCALE GENOMIC DNA]</scope>
    <source>
        <strain evidence="5">cv. Heinz 1706</strain>
    </source>
</reference>
<dbReference type="InterPro" id="IPR040390">
    <property type="entry name" value="TIFY/JAZ"/>
</dbReference>
<dbReference type="PROSITE" id="PS51320">
    <property type="entry name" value="TIFY"/>
    <property type="match status" value="1"/>
</dbReference>
<dbReference type="GO" id="GO:0031347">
    <property type="term" value="P:regulation of defense response"/>
    <property type="evidence" value="ECO:0000318"/>
    <property type="project" value="GO_Central"/>
</dbReference>
<dbReference type="OMA" id="FYNGHIC"/>
<evidence type="ECO:0000313" key="6">
    <source>
        <dbReference type="Proteomes" id="UP000004994"/>
    </source>
</evidence>
<keyword evidence="6" id="KW-1185">Reference proteome</keyword>
<sequence length="139" mass="15975">NPLAYFISQSKKMRRNCNLEFRLMPPSLSTFSPNICSNNNTSSYFSMEEDKESTELEQKSEPLTIFYNGKLVVSHVTDLQAKAIIYLASRETEEKTNKSLSPISEPSSPLLQPQTVKKSLQRFLQKRKSRTQTTSPYHH</sequence>
<dbReference type="Proteomes" id="UP000004994">
    <property type="component" value="Chromosome 8"/>
</dbReference>
<dbReference type="PANTHER" id="PTHR33077:SF131">
    <property type="entry name" value="PROTEIN TIFY"/>
    <property type="match status" value="1"/>
</dbReference>
<name>A0A3Q7HN62_SOLLC</name>
<dbReference type="AlphaFoldDB" id="A0A3Q7HN62"/>
<dbReference type="InParanoid" id="A0A3Q7HN62"/>
<dbReference type="GO" id="GO:0009611">
    <property type="term" value="P:response to wounding"/>
    <property type="evidence" value="ECO:0000318"/>
    <property type="project" value="GO_Central"/>
</dbReference>
<dbReference type="GO" id="GO:0005634">
    <property type="term" value="C:nucleus"/>
    <property type="evidence" value="ECO:0000318"/>
    <property type="project" value="GO_Central"/>
</dbReference>
<dbReference type="PaxDb" id="4081-Solyc08g036660.2.1"/>
<dbReference type="Pfam" id="PF06200">
    <property type="entry name" value="tify"/>
    <property type="match status" value="1"/>
</dbReference>
<organism evidence="5">
    <name type="scientific">Solanum lycopersicum</name>
    <name type="common">Tomato</name>
    <name type="synonym">Lycopersicon esculentum</name>
    <dbReference type="NCBI Taxonomy" id="4081"/>
    <lineage>
        <taxon>Eukaryota</taxon>
        <taxon>Viridiplantae</taxon>
        <taxon>Streptophyta</taxon>
        <taxon>Embryophyta</taxon>
        <taxon>Tracheophyta</taxon>
        <taxon>Spermatophyta</taxon>
        <taxon>Magnoliopsida</taxon>
        <taxon>eudicotyledons</taxon>
        <taxon>Gunneridae</taxon>
        <taxon>Pentapetalae</taxon>
        <taxon>asterids</taxon>
        <taxon>lamiids</taxon>
        <taxon>Solanales</taxon>
        <taxon>Solanaceae</taxon>
        <taxon>Solanoideae</taxon>
        <taxon>Solaneae</taxon>
        <taxon>Solanum</taxon>
        <taxon>Solanum subgen. Lycopersicon</taxon>
    </lineage>
</organism>
<dbReference type="STRING" id="4081.A0A3Q7HN62"/>
<dbReference type="InterPro" id="IPR018467">
    <property type="entry name" value="CCT_CS"/>
</dbReference>
<dbReference type="FunCoup" id="A0A3Q7HN62">
    <property type="interactions" value="50"/>
</dbReference>
<comment type="domain">
    <text evidence="2">The jas domain is required for interaction with COI1.</text>
</comment>
<comment type="similarity">
    <text evidence="1 2">Belongs to the TIFY/JAZ family.</text>
</comment>
<dbReference type="GO" id="GO:2000022">
    <property type="term" value="P:regulation of jasmonic acid mediated signaling pathway"/>
    <property type="evidence" value="ECO:0000318"/>
    <property type="project" value="GO_Central"/>
</dbReference>
<evidence type="ECO:0000256" key="2">
    <source>
        <dbReference type="RuleBase" id="RU369065"/>
    </source>
</evidence>
<comment type="subcellular location">
    <subcellularLocation>
        <location evidence="2">Nucleus</location>
    </subcellularLocation>
</comment>
<keyword evidence="2" id="KW-0539">Nucleus</keyword>